<reference evidence="3" key="1">
    <citation type="submission" date="2021-01" db="EMBL/GenBank/DDBJ databases">
        <title>Caligus Genome Assembly.</title>
        <authorList>
            <person name="Gallardo-Escarate C."/>
        </authorList>
    </citation>
    <scope>NUCLEOTIDE SEQUENCE [LARGE SCALE GENOMIC DNA]</scope>
</reference>
<accession>A0A7T8HIT3</accession>
<evidence type="ECO:0000256" key="1">
    <source>
        <dbReference type="SAM" id="MobiDB-lite"/>
    </source>
</evidence>
<organism evidence="2 3">
    <name type="scientific">Caligus rogercresseyi</name>
    <name type="common">Sea louse</name>
    <dbReference type="NCBI Taxonomy" id="217165"/>
    <lineage>
        <taxon>Eukaryota</taxon>
        <taxon>Metazoa</taxon>
        <taxon>Ecdysozoa</taxon>
        <taxon>Arthropoda</taxon>
        <taxon>Crustacea</taxon>
        <taxon>Multicrustacea</taxon>
        <taxon>Hexanauplia</taxon>
        <taxon>Copepoda</taxon>
        <taxon>Siphonostomatoida</taxon>
        <taxon>Caligidae</taxon>
        <taxon>Caligus</taxon>
    </lineage>
</organism>
<dbReference type="AlphaFoldDB" id="A0A7T8HIT3"/>
<feature type="non-terminal residue" evidence="2">
    <location>
        <position position="56"/>
    </location>
</feature>
<feature type="non-terminal residue" evidence="2">
    <location>
        <position position="1"/>
    </location>
</feature>
<dbReference type="EMBL" id="CP045896">
    <property type="protein sequence ID" value="QQP50677.1"/>
    <property type="molecule type" value="Genomic_DNA"/>
</dbReference>
<gene>
    <name evidence="2" type="ORF">FKW44_011775</name>
</gene>
<evidence type="ECO:0000313" key="3">
    <source>
        <dbReference type="Proteomes" id="UP000595437"/>
    </source>
</evidence>
<dbReference type="Proteomes" id="UP000595437">
    <property type="component" value="Chromosome 7"/>
</dbReference>
<sequence length="56" mass="6110">NVKKYSPIPNVRRFPDSSVDPPVVFPNPDPRSASTKRKPSSRVLQASDQVGPPPQA</sequence>
<proteinExistence type="predicted"/>
<evidence type="ECO:0000313" key="2">
    <source>
        <dbReference type="EMBL" id="QQP50677.1"/>
    </source>
</evidence>
<keyword evidence="3" id="KW-1185">Reference proteome</keyword>
<feature type="region of interest" description="Disordered" evidence="1">
    <location>
        <begin position="1"/>
        <end position="56"/>
    </location>
</feature>
<protein>
    <submittedName>
        <fullName evidence="2">Uncharacterized protein</fullName>
    </submittedName>
</protein>
<name>A0A7T8HIT3_CALRO</name>